<dbReference type="InterPro" id="IPR001589">
    <property type="entry name" value="Actinin_actin-bd_CS"/>
</dbReference>
<dbReference type="InterPro" id="IPR018159">
    <property type="entry name" value="Spectrin/alpha-actinin"/>
</dbReference>
<proteinExistence type="predicted"/>
<dbReference type="FunFam" id="1.10.418.10:FF:000032">
    <property type="entry name" value="utrophin isoform X1"/>
    <property type="match status" value="1"/>
</dbReference>
<dbReference type="Gene3D" id="1.20.58.60">
    <property type="match status" value="9"/>
</dbReference>
<sequence length="1816" mass="207912">MRVHHLNNVNKALQILEQNNVKLVNISNNDIVDGNPKLTLGLVWSIILHWQVHYHLKDLMSDLQQTNLEKTLLAWCRQNTKDYPGVDVKNFTTSWSDGLAFNALVHHWQPQMFDFMNLSRKHPNARLEHAFRVAQEHLGIERLLDPEDVNTSVPDKKSVMMYVMCLFQSLPHSEMDLGNLDMSVHSDNSSVSSPMAEGGTLSVPVSRPISLATNVSVELGGYQVALEEVLTWLLEAEDKLSNSLDVEGSLEIVKEQFHYHEGFLLELAGHQEGVGAVLEEGARMLSEEGLSRDEEDEVRVQMRLLNSRWESLRVKSMERQNKIHETLMELQQRQLDSLRSWLTATEDRISRMSEPGPDWERLRVQMEQHGQLQEDLERQQRVVDALSNMVVVVDENSPESAYSQMEDQLTALGERWAHICQWTEERHNKLRELNARWTEVRDECQRQGAWLDSREAQLKQWEVNPALEMGEVLNRIRKLQVLKHEMDAQQRRLVELQESTQGLLVDSTGGVNILEKLELLQDRWDALVQIMEVQGQRISNSGFEFSLSPATGGTTTTATSSDGQWEKHETVTTTSSHENLSPYQVLMQSGSKKRRLGSAARLEFESASSQVMGWLEHTESSLRTWRSGEEDLSVDEQLVMLEDVEVDIGAHKNELERTVELGRRLVQEIKSENEPVQDEEHKVSDLERRWNNVLTLLQEQKERMDFLSKKKILYGELSSLEMVYQGYHKWWEGAKVANTAAVNHQLEHCRVKLKSMKSHEDRITKMRARAKELRRSQVAGHDADAIEADSNGFIERWDDLILRLAERQTELSSVMDRTPPKKYLEAMEALMKWVHSVEGLLLSEHAVVSDADTMKDQLHKFQDSNLDLHVIVSVVYYKRSALDHATIEVGRIDVEELQTAIEEQQGSFDYVNLTGQDLIRRVGPSDAQIERLRNELQDLTARWSDIPVILEERQSKLARDIETLRQFSEEAASLESWMREVEVFLQAEQVIPVGDLDTLEAQLEQSNALQDDVKTLQQNVVKLDVTAQKLLENAEPKFADELKTRLDTLTGEWKKVVQDSRSQNAKLKDALDKTKKVLEGVQEFTSWLCKMETEIPTSVDVTSSAELFQLKAKYQLIKDKVDHRTDQFRDLNEKGIGKIELEEVNPHLHGGRVENHLGKTTPSSPDRDLNLDLSVLSSRAQHDKRVSQLRHRGNDLLLSTEGSSVQELARKFTQLNAKWTEVTDTIYDKYKVLKEASHQYGEFRVPLNASSKGTPVQVLCFVPALVAQEMDWLDKLEKKLRKSPKSAADAEEISEELDGLENYIRNHPESRLSKIQEIGRKLVDDVIMPTTIQTDVESITQRWSHLSQQLANTLVVLSCSTAEDGEIEVRISAKDRTVLLEGSIQEAQKSESHILDVQQWVTHVDALLTARVDNDLTADDLPDDDQKLVEEFEIQQSTLKEMEEQVNTYKGAGKHEAAARLQEQMILLQRRFSEVQHKFQQFRSPSNLEPRLSRALRELRSVEEATCLLEIASEDPEAIQGQLKHCMRFYRTLSEIKGEVEDVIKAGRKLVEDKAVSEPAKFNLRIDLLKELYNKLGSQVTEAKSTLDTALELSLGLQSDIPALQEWLEGKSLEVDAPKWSLTKEKVKTSHKAFSSLCDPVYLEVLKDNVNDAMKKWDRIQTRLKNSMDSLQKEQLELSQSKREEFEHSLGEIREWLKGTEQHLDRLDSLPSGQISARDLAECNVRLFLVVHCFVPIQMQQTCTELWMGPRVFEPLNRILAPSSTCTLEYLRPRVLAPSSTCALEYLRPRVLAPSSPRTVESSHRRVLDFYHLLSP</sequence>
<feature type="domain" description="Calponin-homology (CH)" evidence="4">
    <location>
        <begin position="66"/>
        <end position="171"/>
    </location>
</feature>
<dbReference type="SMART" id="SM00150">
    <property type="entry name" value="SPEC"/>
    <property type="match status" value="10"/>
</dbReference>
<evidence type="ECO:0000256" key="1">
    <source>
        <dbReference type="ARBA" id="ARBA00022737"/>
    </source>
</evidence>
<organism evidence="5">
    <name type="scientific">Timema cristinae</name>
    <name type="common">Walking stick</name>
    <dbReference type="NCBI Taxonomy" id="61476"/>
    <lineage>
        <taxon>Eukaryota</taxon>
        <taxon>Metazoa</taxon>
        <taxon>Ecdysozoa</taxon>
        <taxon>Arthropoda</taxon>
        <taxon>Hexapoda</taxon>
        <taxon>Insecta</taxon>
        <taxon>Pterygota</taxon>
        <taxon>Neoptera</taxon>
        <taxon>Polyneoptera</taxon>
        <taxon>Phasmatodea</taxon>
        <taxon>Timematodea</taxon>
        <taxon>Timematoidea</taxon>
        <taxon>Timematidae</taxon>
        <taxon>Timema</taxon>
    </lineage>
</organism>
<evidence type="ECO:0000313" key="5">
    <source>
        <dbReference type="EMBL" id="CAD7404046.1"/>
    </source>
</evidence>
<protein>
    <recommendedName>
        <fullName evidence="4">Calponin-homology (CH) domain-containing protein</fullName>
    </recommendedName>
</protein>
<dbReference type="GO" id="GO:0005737">
    <property type="term" value="C:cytoplasm"/>
    <property type="evidence" value="ECO:0007669"/>
    <property type="project" value="UniProtKB-ARBA"/>
</dbReference>
<dbReference type="FunFam" id="1.20.58.60:FF:000075">
    <property type="entry name" value="utrophin isoform X1"/>
    <property type="match status" value="1"/>
</dbReference>
<evidence type="ECO:0000259" key="4">
    <source>
        <dbReference type="PROSITE" id="PS50021"/>
    </source>
</evidence>
<dbReference type="InterPro" id="IPR001715">
    <property type="entry name" value="CH_dom"/>
</dbReference>
<dbReference type="PANTHER" id="PTHR11915">
    <property type="entry name" value="SPECTRIN/FILAMIN RELATED CYTOSKELETAL PROTEIN"/>
    <property type="match status" value="1"/>
</dbReference>
<dbReference type="SUPFAM" id="SSF46966">
    <property type="entry name" value="Spectrin repeat"/>
    <property type="match status" value="10"/>
</dbReference>
<dbReference type="SUPFAM" id="SSF47576">
    <property type="entry name" value="Calponin-homology domain, CH-domain"/>
    <property type="match status" value="1"/>
</dbReference>
<reference evidence="5" key="1">
    <citation type="submission" date="2020-11" db="EMBL/GenBank/DDBJ databases">
        <authorList>
            <person name="Tran Van P."/>
        </authorList>
    </citation>
    <scope>NUCLEOTIDE SEQUENCE</scope>
</reference>
<feature type="coiled-coil region" evidence="3">
    <location>
        <begin position="999"/>
        <end position="1033"/>
    </location>
</feature>
<feature type="domain" description="Calponin-homology (CH)" evidence="4">
    <location>
        <begin position="1"/>
        <end position="51"/>
    </location>
</feature>
<gene>
    <name evidence="5" type="ORF">TCEB3V08_LOCUS7301</name>
</gene>
<dbReference type="GO" id="GO:0003779">
    <property type="term" value="F:actin binding"/>
    <property type="evidence" value="ECO:0007669"/>
    <property type="project" value="UniProtKB-KW"/>
</dbReference>
<dbReference type="InterPro" id="IPR002017">
    <property type="entry name" value="Spectrin_repeat"/>
</dbReference>
<dbReference type="PROSITE" id="PS00020">
    <property type="entry name" value="ACTININ_2"/>
    <property type="match status" value="1"/>
</dbReference>
<dbReference type="EMBL" id="OC319033">
    <property type="protein sequence ID" value="CAD7404046.1"/>
    <property type="molecule type" value="Genomic_DNA"/>
</dbReference>
<dbReference type="Gene3D" id="1.10.418.10">
    <property type="entry name" value="Calponin-like domain"/>
    <property type="match status" value="2"/>
</dbReference>
<dbReference type="SMART" id="SM00033">
    <property type="entry name" value="CH"/>
    <property type="match status" value="1"/>
</dbReference>
<name>A0A7R9CZ22_TIMCR</name>
<accession>A0A7R9CZ22</accession>
<evidence type="ECO:0000256" key="3">
    <source>
        <dbReference type="SAM" id="Coils"/>
    </source>
</evidence>
<dbReference type="Pfam" id="PF00307">
    <property type="entry name" value="CH"/>
    <property type="match status" value="2"/>
</dbReference>
<keyword evidence="2" id="KW-0009">Actin-binding</keyword>
<dbReference type="PROSITE" id="PS50021">
    <property type="entry name" value="CH"/>
    <property type="match status" value="2"/>
</dbReference>
<dbReference type="InterPro" id="IPR036872">
    <property type="entry name" value="CH_dom_sf"/>
</dbReference>
<evidence type="ECO:0000256" key="2">
    <source>
        <dbReference type="ARBA" id="ARBA00023203"/>
    </source>
</evidence>
<keyword evidence="3" id="KW-0175">Coiled coil</keyword>
<dbReference type="CDD" id="cd00176">
    <property type="entry name" value="SPEC"/>
    <property type="match status" value="4"/>
</dbReference>
<keyword evidence="1" id="KW-0677">Repeat</keyword>
<dbReference type="Pfam" id="PF00435">
    <property type="entry name" value="Spectrin"/>
    <property type="match status" value="5"/>
</dbReference>